<evidence type="ECO:0000256" key="2">
    <source>
        <dbReference type="ARBA" id="ARBA00022679"/>
    </source>
</evidence>
<dbReference type="EC" id="2.1.1.189" evidence="5"/>
<evidence type="ECO:0000256" key="3">
    <source>
        <dbReference type="ARBA" id="ARBA00022691"/>
    </source>
</evidence>
<proteinExistence type="predicted"/>
<keyword evidence="3" id="KW-0949">S-adenosyl-L-methionine</keyword>
<dbReference type="CDD" id="cd02440">
    <property type="entry name" value="AdoMet_MTases"/>
    <property type="match status" value="1"/>
</dbReference>
<dbReference type="GO" id="GO:0070041">
    <property type="term" value="F:rRNA (uridine-C5-)-methyltransferase activity"/>
    <property type="evidence" value="ECO:0007669"/>
    <property type="project" value="TreeGrafter"/>
</dbReference>
<dbReference type="Pfam" id="PF13847">
    <property type="entry name" value="Methyltransf_31"/>
    <property type="match status" value="1"/>
</dbReference>
<dbReference type="InterPro" id="IPR025714">
    <property type="entry name" value="Methyltranfer_dom"/>
</dbReference>
<dbReference type="FunFam" id="3.40.50.150:FF:000009">
    <property type="entry name" value="23S rRNA (Uracil(1939)-C(5))-methyltransferase RlmD"/>
    <property type="match status" value="1"/>
</dbReference>
<dbReference type="Gene3D" id="3.40.50.150">
    <property type="entry name" value="Vaccinia Virus protein VP39"/>
    <property type="match status" value="1"/>
</dbReference>
<dbReference type="PANTHER" id="PTHR11061">
    <property type="entry name" value="RNA M5U METHYLTRANSFERASE"/>
    <property type="match status" value="1"/>
</dbReference>
<keyword evidence="2 5" id="KW-0808">Transferase</keyword>
<dbReference type="NCBIfam" id="TIGR00479">
    <property type="entry name" value="rumA"/>
    <property type="match status" value="1"/>
</dbReference>
<organism evidence="5">
    <name type="scientific">bioreactor metagenome</name>
    <dbReference type="NCBI Taxonomy" id="1076179"/>
    <lineage>
        <taxon>unclassified sequences</taxon>
        <taxon>metagenomes</taxon>
        <taxon>ecological metagenomes</taxon>
    </lineage>
</organism>
<gene>
    <name evidence="5" type="primary">rlmCD_45</name>
    <name evidence="5" type="ORF">SDC9_159884</name>
</gene>
<accession>A0A645FG28</accession>
<dbReference type="InterPro" id="IPR029063">
    <property type="entry name" value="SAM-dependent_MTases_sf"/>
</dbReference>
<dbReference type="GO" id="GO:0070475">
    <property type="term" value="P:rRNA base methylation"/>
    <property type="evidence" value="ECO:0007669"/>
    <property type="project" value="TreeGrafter"/>
</dbReference>
<dbReference type="PROSITE" id="PS51687">
    <property type="entry name" value="SAM_MT_RNA_M5U"/>
    <property type="match status" value="1"/>
</dbReference>
<reference evidence="5" key="1">
    <citation type="submission" date="2019-08" db="EMBL/GenBank/DDBJ databases">
        <authorList>
            <person name="Kucharzyk K."/>
            <person name="Murdoch R.W."/>
            <person name="Higgins S."/>
            <person name="Loffler F."/>
        </authorList>
    </citation>
    <scope>NUCLEOTIDE SEQUENCE</scope>
</reference>
<dbReference type="Pfam" id="PF05958">
    <property type="entry name" value="tRNA_U5-meth_tr"/>
    <property type="match status" value="1"/>
</dbReference>
<dbReference type="PANTHER" id="PTHR11061:SF30">
    <property type="entry name" value="TRNA (URACIL(54)-C(5))-METHYLTRANSFERASE"/>
    <property type="match status" value="1"/>
</dbReference>
<dbReference type="InterPro" id="IPR010280">
    <property type="entry name" value="U5_MeTrfase_fam"/>
</dbReference>
<dbReference type="EMBL" id="VSSQ01058934">
    <property type="protein sequence ID" value="MPN12566.1"/>
    <property type="molecule type" value="Genomic_DNA"/>
</dbReference>
<comment type="caution">
    <text evidence="5">The sequence shown here is derived from an EMBL/GenBank/DDBJ whole genome shotgun (WGS) entry which is preliminary data.</text>
</comment>
<name>A0A645FG28_9ZZZZ</name>
<dbReference type="AlphaFoldDB" id="A0A645FG28"/>
<feature type="domain" description="Methyltransferase" evidence="4">
    <location>
        <begin position="115"/>
        <end position="175"/>
    </location>
</feature>
<dbReference type="SUPFAM" id="SSF53335">
    <property type="entry name" value="S-adenosyl-L-methionine-dependent methyltransferases"/>
    <property type="match status" value="1"/>
</dbReference>
<evidence type="ECO:0000256" key="1">
    <source>
        <dbReference type="ARBA" id="ARBA00022603"/>
    </source>
</evidence>
<sequence>MRHLYLRHATRTGKVLVCIIATEAKLPHEAEIVQRAAQQFSEIDSIVLNVNAQNTNVILGKKERVLLGSGRLQDNLCGVPVSLSTSSFYQVNTLGAEQLYGVAKSFASPTPSDLLLDLYCGAGTIGLSMAQQAGQLVGVEIVPSAIESAKKAAKQMGLAGRARFLCADAGTAAQQLAAEGLHPTLAVLDPPRKGCDDATLQAVLQMAPARIVMVSCNAATAARDAKILTANGYELQRLQPVDMFPRTKHVECVVLLQRETL</sequence>
<evidence type="ECO:0000313" key="5">
    <source>
        <dbReference type="EMBL" id="MPN12566.1"/>
    </source>
</evidence>
<evidence type="ECO:0000259" key="4">
    <source>
        <dbReference type="Pfam" id="PF13847"/>
    </source>
</evidence>
<protein>
    <submittedName>
        <fullName evidence="5">23S rRNA (Uracil-C(5))-methyltransferase RlmCD</fullName>
        <ecNumber evidence="5">2.1.1.189</ecNumber>
    </submittedName>
</protein>
<keyword evidence="1 5" id="KW-0489">Methyltransferase</keyword>